<feature type="compositionally biased region" description="Polar residues" evidence="2">
    <location>
        <begin position="203"/>
        <end position="216"/>
    </location>
</feature>
<comment type="caution">
    <text evidence="3">The sequence shown here is derived from an EMBL/GenBank/DDBJ whole genome shotgun (WGS) entry which is preliminary data.</text>
</comment>
<proteinExistence type="predicted"/>
<evidence type="ECO:0000313" key="3">
    <source>
        <dbReference type="EMBL" id="PNX81088.1"/>
    </source>
</evidence>
<feature type="non-terminal residue" evidence="3">
    <location>
        <position position="522"/>
    </location>
</feature>
<protein>
    <submittedName>
        <fullName evidence="3">Uncharacterized protein</fullName>
    </submittedName>
</protein>
<dbReference type="EMBL" id="ASHM01039199">
    <property type="protein sequence ID" value="PNX81088.1"/>
    <property type="molecule type" value="Genomic_DNA"/>
</dbReference>
<feature type="compositionally biased region" description="Basic and acidic residues" evidence="2">
    <location>
        <begin position="72"/>
        <end position="85"/>
    </location>
</feature>
<feature type="compositionally biased region" description="Basic and acidic residues" evidence="2">
    <location>
        <begin position="273"/>
        <end position="284"/>
    </location>
</feature>
<reference evidence="3 4" key="1">
    <citation type="journal article" date="2014" name="Am. J. Bot.">
        <title>Genome assembly and annotation for red clover (Trifolium pratense; Fabaceae).</title>
        <authorList>
            <person name="Istvanek J."/>
            <person name="Jaros M."/>
            <person name="Krenek A."/>
            <person name="Repkova J."/>
        </authorList>
    </citation>
    <scope>NUCLEOTIDE SEQUENCE [LARGE SCALE GENOMIC DNA]</scope>
    <source>
        <strain evidence="4">cv. Tatra</strain>
        <tissue evidence="3">Young leaves</tissue>
    </source>
</reference>
<reference evidence="3 4" key="2">
    <citation type="journal article" date="2017" name="Front. Plant Sci.">
        <title>Gene Classification and Mining of Molecular Markers Useful in Red Clover (Trifolium pratense) Breeding.</title>
        <authorList>
            <person name="Istvanek J."/>
            <person name="Dluhosova J."/>
            <person name="Dluhos P."/>
            <person name="Patkova L."/>
            <person name="Nedelnik J."/>
            <person name="Repkova J."/>
        </authorList>
    </citation>
    <scope>NUCLEOTIDE SEQUENCE [LARGE SCALE GENOMIC DNA]</scope>
    <source>
        <strain evidence="4">cv. Tatra</strain>
        <tissue evidence="3">Young leaves</tissue>
    </source>
</reference>
<feature type="compositionally biased region" description="Polar residues" evidence="2">
    <location>
        <begin position="351"/>
        <end position="367"/>
    </location>
</feature>
<feature type="compositionally biased region" description="Polar residues" evidence="2">
    <location>
        <begin position="233"/>
        <end position="244"/>
    </location>
</feature>
<organism evidence="3 4">
    <name type="scientific">Trifolium pratense</name>
    <name type="common">Red clover</name>
    <dbReference type="NCBI Taxonomy" id="57577"/>
    <lineage>
        <taxon>Eukaryota</taxon>
        <taxon>Viridiplantae</taxon>
        <taxon>Streptophyta</taxon>
        <taxon>Embryophyta</taxon>
        <taxon>Tracheophyta</taxon>
        <taxon>Spermatophyta</taxon>
        <taxon>Magnoliopsida</taxon>
        <taxon>eudicotyledons</taxon>
        <taxon>Gunneridae</taxon>
        <taxon>Pentapetalae</taxon>
        <taxon>rosids</taxon>
        <taxon>fabids</taxon>
        <taxon>Fabales</taxon>
        <taxon>Fabaceae</taxon>
        <taxon>Papilionoideae</taxon>
        <taxon>50 kb inversion clade</taxon>
        <taxon>NPAAA clade</taxon>
        <taxon>Hologalegina</taxon>
        <taxon>IRL clade</taxon>
        <taxon>Trifolieae</taxon>
        <taxon>Trifolium</taxon>
    </lineage>
</organism>
<name>A0A2K3LRC2_TRIPR</name>
<dbReference type="Proteomes" id="UP000236291">
    <property type="component" value="Unassembled WGS sequence"/>
</dbReference>
<gene>
    <name evidence="3" type="ORF">L195_g037103</name>
</gene>
<evidence type="ECO:0000313" key="4">
    <source>
        <dbReference type="Proteomes" id="UP000236291"/>
    </source>
</evidence>
<sequence length="522" mass="58932">MTVVDNNVYGFEPFDFNLSYYCTQEFANWWRQYFYSRHLGDQVLISRLESGFTQPQINKIEQQVKPAVTKKQPQEAVEKVEEPSKVRKRSTNTTETGPSKKPKPSVVIESEEEEEETEVGFQRKRSQPPVRIEANIPEDVPSNDPSAEERKKKKQEKKEKKERWKEEKKKEERRGSEGQPKEKKKKKSKSSSDPSEANLGFPSVSNKQKESTPQAETQEDTILSDASPDPTINMPQQDASQEENILNKASGDTLKDSEATISEKIVQEPSQDQPEHPDSNEIQDKTSPFQEWGKTAPVKEAEAGGSELLPETSTSKLSASIGLPEEEFIALQRDDPEAALKLLLSKKTPDPLSSSGPSNSTASDSEINSSVRQDSLLSKLYSDFFNGDILASVEEHPSNAFKHKSFLNRLHNPHTNIETLGKVIKLESILDQFAITVQNLRRNSQKLAGQQAAYDALFEKAMATQSKVEQMKAQVQQPGLGIQECNNNIAKWEAEIQSFRAEIVDREQKILEEKNKRSKIEE</sequence>
<dbReference type="AlphaFoldDB" id="A0A2K3LRC2"/>
<feature type="region of interest" description="Disordered" evidence="2">
    <location>
        <begin position="347"/>
        <end position="367"/>
    </location>
</feature>
<keyword evidence="1" id="KW-0175">Coiled coil</keyword>
<feature type="region of interest" description="Disordered" evidence="2">
    <location>
        <begin position="64"/>
        <end position="318"/>
    </location>
</feature>
<feature type="compositionally biased region" description="Basic and acidic residues" evidence="2">
    <location>
        <begin position="156"/>
        <end position="181"/>
    </location>
</feature>
<evidence type="ECO:0000256" key="2">
    <source>
        <dbReference type="SAM" id="MobiDB-lite"/>
    </source>
</evidence>
<accession>A0A2K3LRC2</accession>
<feature type="coiled-coil region" evidence="1">
    <location>
        <begin position="482"/>
        <end position="509"/>
    </location>
</feature>
<evidence type="ECO:0000256" key="1">
    <source>
        <dbReference type="SAM" id="Coils"/>
    </source>
</evidence>
<feature type="compositionally biased region" description="Acidic residues" evidence="2">
    <location>
        <begin position="109"/>
        <end position="118"/>
    </location>
</feature>